<reference evidence="3" key="1">
    <citation type="submission" date="2018-09" db="EMBL/GenBank/DDBJ databases">
        <authorList>
            <person name="Livingstone P.G."/>
            <person name="Whitworth D.E."/>
        </authorList>
    </citation>
    <scope>NUCLEOTIDE SEQUENCE [LARGE SCALE GENOMIC DNA]</scope>
    <source>
        <strain evidence="3">CA051B</strain>
    </source>
</reference>
<sequence length="228" mass="23729">MLSVRHEALLALLLVGACAKPREERAHPPDAPVSPSKAVALKAPERPQPPGAVVVRTDAGTFEAPSVRLMATFTEGEAPPALEVALSAQAQGGRQWAVLAPVEPAFPKTKHATARLTRMPLQVGLASAELRGPSGPPTLADEGTLELNVTGREVHGTVRTQDADLTATFQGPLSVECMVPAAWLQGTDTHASPGAPVPVAPSSAQGTTVVPDEAGTTARCRVLKEQFR</sequence>
<dbReference type="PROSITE" id="PS51257">
    <property type="entry name" value="PROKAR_LIPOPROTEIN"/>
    <property type="match status" value="1"/>
</dbReference>
<organism evidence="2 3">
    <name type="scientific">Corallococcus llansteffanensis</name>
    <dbReference type="NCBI Taxonomy" id="2316731"/>
    <lineage>
        <taxon>Bacteria</taxon>
        <taxon>Pseudomonadati</taxon>
        <taxon>Myxococcota</taxon>
        <taxon>Myxococcia</taxon>
        <taxon>Myxococcales</taxon>
        <taxon>Cystobacterineae</taxon>
        <taxon>Myxococcaceae</taxon>
        <taxon>Corallococcus</taxon>
    </lineage>
</organism>
<name>A0A3A8Q090_9BACT</name>
<protein>
    <recommendedName>
        <fullName evidence="4">Lipoprotein</fullName>
    </recommendedName>
</protein>
<accession>A0A3A8Q090</accession>
<comment type="caution">
    <text evidence="2">The sequence shown here is derived from an EMBL/GenBank/DDBJ whole genome shotgun (WGS) entry which is preliminary data.</text>
</comment>
<dbReference type="AlphaFoldDB" id="A0A3A8Q090"/>
<proteinExistence type="predicted"/>
<evidence type="ECO:0000313" key="3">
    <source>
        <dbReference type="Proteomes" id="UP000272888"/>
    </source>
</evidence>
<gene>
    <name evidence="2" type="ORF">D7V93_13350</name>
</gene>
<evidence type="ECO:0008006" key="4">
    <source>
        <dbReference type="Google" id="ProtNLM"/>
    </source>
</evidence>
<keyword evidence="3" id="KW-1185">Reference proteome</keyword>
<evidence type="ECO:0000313" key="2">
    <source>
        <dbReference type="EMBL" id="RKH60450.1"/>
    </source>
</evidence>
<feature type="region of interest" description="Disordered" evidence="1">
    <location>
        <begin position="190"/>
        <end position="210"/>
    </location>
</feature>
<dbReference type="Proteomes" id="UP000272888">
    <property type="component" value="Unassembled WGS sequence"/>
</dbReference>
<dbReference type="EMBL" id="RAWB01000114">
    <property type="protein sequence ID" value="RKH60450.1"/>
    <property type="molecule type" value="Genomic_DNA"/>
</dbReference>
<evidence type="ECO:0000256" key="1">
    <source>
        <dbReference type="SAM" id="MobiDB-lite"/>
    </source>
</evidence>